<gene>
    <name evidence="2" type="ORF">PCS_02944</name>
</gene>
<dbReference type="PIRSF" id="PIRSF018297">
    <property type="entry name" value="Doc"/>
    <property type="match status" value="1"/>
</dbReference>
<evidence type="ECO:0000259" key="1">
    <source>
        <dbReference type="PROSITE" id="PS51459"/>
    </source>
</evidence>
<dbReference type="Pfam" id="PF02661">
    <property type="entry name" value="Fic"/>
    <property type="match status" value="1"/>
</dbReference>
<name>M5PQR9_DESAF</name>
<accession>M5PQR9</accession>
<dbReference type="PATRIC" id="fig|1262666.3.peg.2982"/>
<proteinExistence type="predicted"/>
<evidence type="ECO:0000313" key="3">
    <source>
        <dbReference type="Proteomes" id="UP000011922"/>
    </source>
</evidence>
<protein>
    <submittedName>
        <fullName evidence="2">Death-on-curing family protein</fullName>
    </submittedName>
</protein>
<dbReference type="PANTHER" id="PTHR39426:SF1">
    <property type="entry name" value="HOMOLOGY TO DEATH-ON-CURING PROTEIN OF PHAGE P1"/>
    <property type="match status" value="1"/>
</dbReference>
<dbReference type="InterPro" id="IPR036597">
    <property type="entry name" value="Fido-like_dom_sf"/>
</dbReference>
<dbReference type="RefSeq" id="WP_005988469.1">
    <property type="nucleotide sequence ID" value="NZ_AOSV01000030.1"/>
</dbReference>
<dbReference type="InterPro" id="IPR006440">
    <property type="entry name" value="Doc"/>
</dbReference>
<dbReference type="PANTHER" id="PTHR39426">
    <property type="entry name" value="HOMOLOGY TO DEATH-ON-CURING PROTEIN OF PHAGE P1"/>
    <property type="match status" value="1"/>
</dbReference>
<dbReference type="Proteomes" id="UP000011922">
    <property type="component" value="Unassembled WGS sequence"/>
</dbReference>
<evidence type="ECO:0000313" key="2">
    <source>
        <dbReference type="EMBL" id="EMG36439.1"/>
    </source>
</evidence>
<organism evidence="2 3">
    <name type="scientific">Desulfocurvibacter africanus PCS</name>
    <dbReference type="NCBI Taxonomy" id="1262666"/>
    <lineage>
        <taxon>Bacteria</taxon>
        <taxon>Pseudomonadati</taxon>
        <taxon>Thermodesulfobacteriota</taxon>
        <taxon>Desulfovibrionia</taxon>
        <taxon>Desulfovibrionales</taxon>
        <taxon>Desulfovibrionaceae</taxon>
        <taxon>Desulfocurvibacter</taxon>
    </lineage>
</organism>
<dbReference type="GO" id="GO:0016301">
    <property type="term" value="F:kinase activity"/>
    <property type="evidence" value="ECO:0007669"/>
    <property type="project" value="InterPro"/>
</dbReference>
<dbReference type="EMBL" id="AOSV01000030">
    <property type="protein sequence ID" value="EMG36439.1"/>
    <property type="molecule type" value="Genomic_DNA"/>
</dbReference>
<dbReference type="InterPro" id="IPR003812">
    <property type="entry name" value="Fido"/>
</dbReference>
<dbReference type="OrthoDB" id="9802752at2"/>
<comment type="caution">
    <text evidence="2">The sequence shown here is derived from an EMBL/GenBank/DDBJ whole genome shotgun (WGS) entry which is preliminary data.</text>
</comment>
<dbReference type="AlphaFoldDB" id="M5PQR9"/>
<dbReference type="SUPFAM" id="SSF140931">
    <property type="entry name" value="Fic-like"/>
    <property type="match status" value="1"/>
</dbReference>
<dbReference type="Gene3D" id="1.20.120.1870">
    <property type="entry name" value="Fic/DOC protein, Fido domain"/>
    <property type="match status" value="1"/>
</dbReference>
<dbReference type="PROSITE" id="PS51459">
    <property type="entry name" value="FIDO"/>
    <property type="match status" value="1"/>
</dbReference>
<feature type="domain" description="Fido" evidence="1">
    <location>
        <begin position="7"/>
        <end position="125"/>
    </location>
</feature>
<sequence>MRVVRFLSVEDVMAIHADTLQIEGGCSGMRDLGLLESAVMMPMQQFSGRYLHPDLASMAAAYLFHLVQNHSFIDGNKRVAAASMLVFLVSNGVEIPPEPEELEDKTLAVAAGRVGKAELTTWLRHALGDLGC</sequence>
<dbReference type="NCBIfam" id="TIGR01550">
    <property type="entry name" value="DOC_P1"/>
    <property type="match status" value="1"/>
</dbReference>
<reference evidence="2 3" key="1">
    <citation type="journal article" date="2013" name="Genome Announc.">
        <title>Draft Genome Sequence for Desulfovibrio africanus Strain PCS.</title>
        <authorList>
            <person name="Brown S.D."/>
            <person name="Utturkar S.M."/>
            <person name="Arkin A.P."/>
            <person name="Deutschbauer A.M."/>
            <person name="Elias D.A."/>
            <person name="Hazen T.C."/>
            <person name="Chakraborty R."/>
        </authorList>
    </citation>
    <scope>NUCLEOTIDE SEQUENCE [LARGE SCALE GENOMIC DNA]</scope>
    <source>
        <strain evidence="2 3">PCS</strain>
    </source>
</reference>
<dbReference type="InterPro" id="IPR053737">
    <property type="entry name" value="Type_II_TA_Toxin"/>
</dbReference>